<dbReference type="Proteomes" id="UP000076490">
    <property type="component" value="Unassembled WGS sequence"/>
</dbReference>
<evidence type="ECO:0008006" key="4">
    <source>
        <dbReference type="Google" id="ProtNLM"/>
    </source>
</evidence>
<dbReference type="GO" id="GO:0019546">
    <property type="term" value="P:L-arginine deiminase pathway"/>
    <property type="evidence" value="ECO:0007669"/>
    <property type="project" value="TreeGrafter"/>
</dbReference>
<evidence type="ECO:0000313" key="2">
    <source>
        <dbReference type="EMBL" id="KZE37446.1"/>
    </source>
</evidence>
<dbReference type="OrthoDB" id="9814070at2"/>
<dbReference type="RefSeq" id="WP_063182701.1">
    <property type="nucleotide sequence ID" value="NZ_LQNT01000011.1"/>
</dbReference>
<proteinExistence type="predicted"/>
<sequence>MTLPKDETTQIEVSTEYGTLQRVILCPPRYMAIEEAINEVQKRYEDENIDRERAMDQYRTFRDTLRTHGAEVIELEPSEEFPEQVFTRDIGFAVGDELFISRMASEIRQGEEEALEKLLRDKGIRYRKLSGGRIEGGDVIVDRGTVYVGVSERTSRDAIRMLSEELPEHEIVAVEFDGKYLHLDCVFNILSTETALIFPEALNPEMVKKLGGKYELIEVNAQEQFTMGTNVLSIGGGKLFSLPVNPEVNRAMREHGYEVIEIDFTEIIKSGGSFRCCSMPVERS</sequence>
<dbReference type="SUPFAM" id="SSF55909">
    <property type="entry name" value="Pentein"/>
    <property type="match status" value="1"/>
</dbReference>
<comment type="caution">
    <text evidence="2">The sequence shown here is derived from an EMBL/GenBank/DDBJ whole genome shotgun (WGS) entry which is preliminary data.</text>
</comment>
<protein>
    <recommendedName>
        <fullName evidence="4">Amidinotransferase</fullName>
    </recommendedName>
</protein>
<dbReference type="AlphaFoldDB" id="A0A163EXQ1"/>
<dbReference type="EMBL" id="LQNT01000011">
    <property type="protein sequence ID" value="KZE37446.1"/>
    <property type="molecule type" value="Genomic_DNA"/>
</dbReference>
<evidence type="ECO:0000313" key="3">
    <source>
        <dbReference type="Proteomes" id="UP000076490"/>
    </source>
</evidence>
<dbReference type="Gene3D" id="3.75.10.10">
    <property type="entry name" value="L-arginine/glycine Amidinotransferase, Chain A"/>
    <property type="match status" value="1"/>
</dbReference>
<dbReference type="PANTHER" id="PTHR47271:SF2">
    <property type="entry name" value="ARGININE DEIMINASE"/>
    <property type="match status" value="1"/>
</dbReference>
<feature type="coiled-coil region" evidence="1">
    <location>
        <begin position="30"/>
        <end position="57"/>
    </location>
</feature>
<organism evidence="2 3">
    <name type="scientific">Bhargavaea cecembensis</name>
    <dbReference type="NCBI Taxonomy" id="394098"/>
    <lineage>
        <taxon>Bacteria</taxon>
        <taxon>Bacillati</taxon>
        <taxon>Bacillota</taxon>
        <taxon>Bacilli</taxon>
        <taxon>Bacillales</taxon>
        <taxon>Caryophanaceae</taxon>
        <taxon>Bhargavaea</taxon>
    </lineage>
</organism>
<keyword evidence="1" id="KW-0175">Coiled coil</keyword>
<name>A0A163EXQ1_9BACL</name>
<dbReference type="GO" id="GO:0016990">
    <property type="term" value="F:arginine deiminase activity"/>
    <property type="evidence" value="ECO:0007669"/>
    <property type="project" value="TreeGrafter"/>
</dbReference>
<reference evidence="2 3" key="1">
    <citation type="submission" date="2016-01" db="EMBL/GenBank/DDBJ databases">
        <title>Whole genome sequencing of Bhargavaea cecembensis T14.</title>
        <authorList>
            <person name="Hong K.W."/>
        </authorList>
    </citation>
    <scope>NUCLEOTIDE SEQUENCE [LARGE SCALE GENOMIC DNA]</scope>
    <source>
        <strain evidence="2 3">T14</strain>
    </source>
</reference>
<dbReference type="Pfam" id="PF19420">
    <property type="entry name" value="DDAH_eukar"/>
    <property type="match status" value="1"/>
</dbReference>
<accession>A0A163EXQ1</accession>
<gene>
    <name evidence="2" type="ORF">AV656_12830</name>
</gene>
<dbReference type="PANTHER" id="PTHR47271">
    <property type="entry name" value="ARGININE DEIMINASE"/>
    <property type="match status" value="1"/>
</dbReference>
<evidence type="ECO:0000256" key="1">
    <source>
        <dbReference type="SAM" id="Coils"/>
    </source>
</evidence>